<keyword evidence="2" id="KW-1185">Reference proteome</keyword>
<comment type="caution">
    <text evidence="1">The sequence shown here is derived from an EMBL/GenBank/DDBJ whole genome shotgun (WGS) entry which is preliminary data.</text>
</comment>
<reference evidence="2" key="1">
    <citation type="journal article" date="2019" name="Int. J. Syst. Evol. Microbiol.">
        <title>The Global Catalogue of Microorganisms (GCM) 10K type strain sequencing project: providing services to taxonomists for standard genome sequencing and annotation.</title>
        <authorList>
            <consortium name="The Broad Institute Genomics Platform"/>
            <consortium name="The Broad Institute Genome Sequencing Center for Infectious Disease"/>
            <person name="Wu L."/>
            <person name="Ma J."/>
        </authorList>
    </citation>
    <scope>NUCLEOTIDE SEQUENCE [LARGE SCALE GENOMIC DNA]</scope>
    <source>
        <strain evidence="2">CAIM 431</strain>
    </source>
</reference>
<evidence type="ECO:0000313" key="2">
    <source>
        <dbReference type="Proteomes" id="UP001597326"/>
    </source>
</evidence>
<dbReference type="InterPro" id="IPR012340">
    <property type="entry name" value="NA-bd_OB-fold"/>
</dbReference>
<sequence length="132" mass="14532">MAPQTVTTGPGRGPGPLRRALARLTREDSQIQAEGLREQASRAGCQCIAQAPLRRPVRIRGTITQVAINPRGVNRWLEAILDDGSGEVTLVWMGRRLVRGIEAGRLLEVDGPISMVRGRRTVYNPRYTLLGH</sequence>
<dbReference type="EMBL" id="JBHUFZ010000019">
    <property type="protein sequence ID" value="MFD1890401.1"/>
    <property type="molecule type" value="Genomic_DNA"/>
</dbReference>
<protein>
    <submittedName>
        <fullName evidence="1">OB-fold nucleic acid binding domain-containing protein</fullName>
    </submittedName>
</protein>
<evidence type="ECO:0000313" key="1">
    <source>
        <dbReference type="EMBL" id="MFD1890401.1"/>
    </source>
</evidence>
<accession>A0ABW4RW28</accession>
<dbReference type="Proteomes" id="UP001597326">
    <property type="component" value="Unassembled WGS sequence"/>
</dbReference>
<dbReference type="CDD" id="cd04488">
    <property type="entry name" value="RecG_wedge_OBF"/>
    <property type="match status" value="1"/>
</dbReference>
<name>A0ABW4RW28_9ACTN</name>
<gene>
    <name evidence="1" type="ORF">ACFSCS_09455</name>
</gene>
<proteinExistence type="predicted"/>
<organism evidence="1 2">
    <name type="scientific">Luteococcus peritonei</name>
    <dbReference type="NCBI Taxonomy" id="88874"/>
    <lineage>
        <taxon>Bacteria</taxon>
        <taxon>Bacillati</taxon>
        <taxon>Actinomycetota</taxon>
        <taxon>Actinomycetes</taxon>
        <taxon>Propionibacteriales</taxon>
        <taxon>Propionibacteriaceae</taxon>
        <taxon>Luteococcus</taxon>
    </lineage>
</organism>
<dbReference type="RefSeq" id="WP_343874733.1">
    <property type="nucleotide sequence ID" value="NZ_BAAAIX010000027.1"/>
</dbReference>
<dbReference type="Gene3D" id="2.40.50.140">
    <property type="entry name" value="Nucleic acid-binding proteins"/>
    <property type="match status" value="1"/>
</dbReference>